<gene>
    <name evidence="2" type="ORF">Sviol_43680</name>
</gene>
<name>A0ABQ3QRU3_9ACTN</name>
<comment type="caution">
    <text evidence="2">The sequence shown here is derived from an EMBL/GenBank/DDBJ whole genome shotgun (WGS) entry which is preliminary data.</text>
</comment>
<protein>
    <submittedName>
        <fullName evidence="2">Uncharacterized protein</fullName>
    </submittedName>
</protein>
<keyword evidence="3" id="KW-1185">Reference proteome</keyword>
<evidence type="ECO:0000313" key="2">
    <source>
        <dbReference type="EMBL" id="GHI39960.1"/>
    </source>
</evidence>
<feature type="transmembrane region" description="Helical" evidence="1">
    <location>
        <begin position="573"/>
        <end position="594"/>
    </location>
</feature>
<organism evidence="2 3">
    <name type="scientific">Streptomyces violascens</name>
    <dbReference type="NCBI Taxonomy" id="67381"/>
    <lineage>
        <taxon>Bacteria</taxon>
        <taxon>Bacillati</taxon>
        <taxon>Actinomycetota</taxon>
        <taxon>Actinomycetes</taxon>
        <taxon>Kitasatosporales</taxon>
        <taxon>Streptomycetaceae</taxon>
        <taxon>Streptomyces</taxon>
    </lineage>
</organism>
<feature type="transmembrane region" description="Helical" evidence="1">
    <location>
        <begin position="772"/>
        <end position="792"/>
    </location>
</feature>
<feature type="transmembrane region" description="Helical" evidence="1">
    <location>
        <begin position="747"/>
        <end position="765"/>
    </location>
</feature>
<keyword evidence="1" id="KW-1133">Transmembrane helix</keyword>
<sequence length="826" mass="89535">MFHVLTHQGGADFLLHPDIPALTLDRGSLRLGNTPVHTAHFGGDRITWVQEAPGRFTSGHLYVCEGGLSVRGALFIGRSPADAEQRAIYGTVVKPAIYNTRITTTTHPVGTDLHDIPEAEWTEGLPLEISYTVGMDESLPKPQVSLAGEDITDETTWKIDDKGRTVLQLVLSSDTCDFTSEESDFYKRATLAFDMYQPQPQGEGAVAELCSQSSAADGQVRLWQAIPQAGQVVATPPSTELSATEVSAVASELNVAELMQILPDDSVDERSKSLLIRNMKWAMGQDGTEKKWLETFFAQEPPVIDDQQQDLIKKSLPWYQNELTKAYLTQCFNQYKGPNEPTVRLSDEQAKKLTGYFKSGLAQSKDFTAQQQGIFTTAFIEAKPRLQDYISDGGKKWAKNLFDTLTEPQHFVLMVNCIYGAEGDPAALAPLKNFATLLATLEPDAEIAKDYYSRVLQGVLERGVPEGKLDDSDIFSDWIRPALAELLRQAADGEIPLPDGLLKNDALALYEALLKGSAGISAALGALGLAVKDLVLRKQFAELEQRFNEGALPEEYTRWAEANPKLAGFLSKAVKFFLIAGWSVGTALLITSLVRGDWKKMSDQERAQVVLSAVRLTIAGIKVVPEIVNGAISLTLKIWNGFKQAFFAKDLQMLMGDVVASALPAEVELTDFAKIAAENIDDILSAGGEVIGESSAFARLFTKANLAKFLKGLSVAAAVAAVGLSMWKLIKDIQDHGSVTDIVFDSLNLAITCLLAAVAVAEIFITSAILSVAGPVLALAGLILAIVQLFVAKPKNPLDEFMENVGVPFADGLPKPKPTPALAVAR</sequence>
<keyword evidence="1" id="KW-0472">Membrane</keyword>
<evidence type="ECO:0000313" key="3">
    <source>
        <dbReference type="Proteomes" id="UP001050808"/>
    </source>
</evidence>
<evidence type="ECO:0000256" key="1">
    <source>
        <dbReference type="SAM" id="Phobius"/>
    </source>
</evidence>
<keyword evidence="1" id="KW-0812">Transmembrane</keyword>
<dbReference type="EMBL" id="BNDY01000017">
    <property type="protein sequence ID" value="GHI39960.1"/>
    <property type="molecule type" value="Genomic_DNA"/>
</dbReference>
<feature type="transmembrane region" description="Helical" evidence="1">
    <location>
        <begin position="709"/>
        <end position="727"/>
    </location>
</feature>
<proteinExistence type="predicted"/>
<reference evidence="2" key="1">
    <citation type="submission" date="2024-05" db="EMBL/GenBank/DDBJ databases">
        <title>Whole genome shotgun sequence of Streptomyces violascens NBRC 12920.</title>
        <authorList>
            <person name="Komaki H."/>
            <person name="Tamura T."/>
        </authorList>
    </citation>
    <scope>NUCLEOTIDE SEQUENCE</scope>
    <source>
        <strain evidence="2">NBRC 12920</strain>
    </source>
</reference>
<dbReference type="Proteomes" id="UP001050808">
    <property type="component" value="Unassembled WGS sequence"/>
</dbReference>
<accession>A0ABQ3QRU3</accession>